<accession>A0A2S1LPF2</accession>
<dbReference type="GO" id="GO:0022857">
    <property type="term" value="F:transmembrane transporter activity"/>
    <property type="evidence" value="ECO:0007669"/>
    <property type="project" value="InterPro"/>
</dbReference>
<feature type="transmembrane region" description="Helical" evidence="5">
    <location>
        <begin position="309"/>
        <end position="328"/>
    </location>
</feature>
<feature type="transmembrane region" description="Helical" evidence="5">
    <location>
        <begin position="495"/>
        <end position="516"/>
    </location>
</feature>
<evidence type="ECO:0000313" key="6">
    <source>
        <dbReference type="EMBL" id="AWG25640.1"/>
    </source>
</evidence>
<keyword evidence="3 5" id="KW-1133">Transmembrane helix</keyword>
<evidence type="ECO:0000256" key="1">
    <source>
        <dbReference type="ARBA" id="ARBA00004141"/>
    </source>
</evidence>
<evidence type="ECO:0000256" key="4">
    <source>
        <dbReference type="ARBA" id="ARBA00023136"/>
    </source>
</evidence>
<dbReference type="OrthoDB" id="622032at2"/>
<reference evidence="6 7" key="1">
    <citation type="submission" date="2017-04" db="EMBL/GenBank/DDBJ databases">
        <title>Complete genome sequence of Flavobacterium kingsejong AJ004.</title>
        <authorList>
            <person name="Lee P.C."/>
        </authorList>
    </citation>
    <scope>NUCLEOTIDE SEQUENCE [LARGE SCALE GENOMIC DNA]</scope>
    <source>
        <strain evidence="6 7">AJ004</strain>
    </source>
</reference>
<feature type="transmembrane region" description="Helical" evidence="5">
    <location>
        <begin position="340"/>
        <end position="359"/>
    </location>
</feature>
<dbReference type="Proteomes" id="UP000244677">
    <property type="component" value="Chromosome"/>
</dbReference>
<evidence type="ECO:0000313" key="7">
    <source>
        <dbReference type="Proteomes" id="UP000244677"/>
    </source>
</evidence>
<dbReference type="KEGG" id="fki:FK004_10655"/>
<dbReference type="PANTHER" id="PTHR23501">
    <property type="entry name" value="MAJOR FACILITATOR SUPERFAMILY"/>
    <property type="match status" value="1"/>
</dbReference>
<name>A0A2S1LPF2_9FLAO</name>
<feature type="transmembrane region" description="Helical" evidence="5">
    <location>
        <begin position="371"/>
        <end position="395"/>
    </location>
</feature>
<keyword evidence="4 5" id="KW-0472">Membrane</keyword>
<comment type="subcellular location">
    <subcellularLocation>
        <location evidence="1">Membrane</location>
        <topology evidence="1">Multi-pass membrane protein</topology>
    </subcellularLocation>
</comment>
<feature type="transmembrane region" description="Helical" evidence="5">
    <location>
        <begin position="173"/>
        <end position="193"/>
    </location>
</feature>
<dbReference type="InterPro" id="IPR036259">
    <property type="entry name" value="MFS_trans_sf"/>
</dbReference>
<evidence type="ECO:0000256" key="5">
    <source>
        <dbReference type="SAM" id="Phobius"/>
    </source>
</evidence>
<evidence type="ECO:0000256" key="2">
    <source>
        <dbReference type="ARBA" id="ARBA00022692"/>
    </source>
</evidence>
<sequence length="543" mass="62324">MDKNIYFKEWIHNWNWGMRTALFLILLFSIVQFSLFSLTQNYVISYFGAQPEDITFSIQVTYISLLFSLPLQVRFLNYFNTQKYLITVLLVGIFLNLLLMKTNDIQMFILLRFFQGIIISLIAGGMLTLIFSRLHNEKKQAVGYSVFYGTLLGSSVAAGAPTAWIIDNMDWRMIYYIVILFQILSIIIVLLIFRPERTHKKYPLYQIDWKAYIIMGAGMLAVAYCMVYGPKHYWFEDPTIVYTSFAAIFLIALFVLRQLKSKRPIIHFSIFRSGNFIIGLILLALFYGLKDTINLVYNYVSVMAQWSNYQYIQLAFFNILGMAITMYIASQLVMKKRFPLHFFLVTGFALMLGFNYWMYCIMSSDLAFTDLIIPIFLQGAASGMLFVPIATFILASVPVTTGISGSLVAGNVRFFTTLNSFAGYYTLQLFYNQHYKEQFLAYLTPYDTVYNERNAALVQSYIGKGFNLTEATALARASIMQSVKTQSQLLTNQSIFLLVSVLLLGIILITLIAFLFKKRMPKSKNKAVLATETHTITTYKTTL</sequence>
<gene>
    <name evidence="6" type="ORF">FK004_10655</name>
</gene>
<dbReference type="InterPro" id="IPR011701">
    <property type="entry name" value="MFS"/>
</dbReference>
<dbReference type="EMBL" id="CP020919">
    <property type="protein sequence ID" value="AWG25640.1"/>
    <property type="molecule type" value="Genomic_DNA"/>
</dbReference>
<feature type="transmembrane region" description="Helical" evidence="5">
    <location>
        <begin position="113"/>
        <end position="134"/>
    </location>
</feature>
<feature type="transmembrane region" description="Helical" evidence="5">
    <location>
        <begin position="84"/>
        <end position="101"/>
    </location>
</feature>
<evidence type="ECO:0008006" key="8">
    <source>
        <dbReference type="Google" id="ProtNLM"/>
    </source>
</evidence>
<dbReference type="GO" id="GO:0005886">
    <property type="term" value="C:plasma membrane"/>
    <property type="evidence" value="ECO:0007669"/>
    <property type="project" value="TreeGrafter"/>
</dbReference>
<proteinExistence type="predicted"/>
<feature type="transmembrane region" description="Helical" evidence="5">
    <location>
        <begin position="56"/>
        <end position="77"/>
    </location>
</feature>
<dbReference type="RefSeq" id="WP_108737215.1">
    <property type="nucleotide sequence ID" value="NZ_CP020919.1"/>
</dbReference>
<dbReference type="Gene3D" id="1.20.1250.20">
    <property type="entry name" value="MFS general substrate transporter like domains"/>
    <property type="match status" value="1"/>
</dbReference>
<feature type="transmembrane region" description="Helical" evidence="5">
    <location>
        <begin position="407"/>
        <end position="427"/>
    </location>
</feature>
<dbReference type="Pfam" id="PF07690">
    <property type="entry name" value="MFS_1"/>
    <property type="match status" value="1"/>
</dbReference>
<keyword evidence="2 5" id="KW-0812">Transmembrane</keyword>
<feature type="transmembrane region" description="Helical" evidence="5">
    <location>
        <begin position="268"/>
        <end position="289"/>
    </location>
</feature>
<dbReference type="SUPFAM" id="SSF103473">
    <property type="entry name" value="MFS general substrate transporter"/>
    <property type="match status" value="1"/>
</dbReference>
<feature type="transmembrane region" description="Helical" evidence="5">
    <location>
        <begin position="213"/>
        <end position="233"/>
    </location>
</feature>
<protein>
    <recommendedName>
        <fullName evidence="8">MFS transporter</fullName>
    </recommendedName>
</protein>
<organism evidence="6 7">
    <name type="scientific">Flavobacterium kingsejongi</name>
    <dbReference type="NCBI Taxonomy" id="1678728"/>
    <lineage>
        <taxon>Bacteria</taxon>
        <taxon>Pseudomonadati</taxon>
        <taxon>Bacteroidota</taxon>
        <taxon>Flavobacteriia</taxon>
        <taxon>Flavobacteriales</taxon>
        <taxon>Flavobacteriaceae</taxon>
        <taxon>Flavobacterium</taxon>
    </lineage>
</organism>
<feature type="transmembrane region" description="Helical" evidence="5">
    <location>
        <begin position="239"/>
        <end position="256"/>
    </location>
</feature>
<evidence type="ECO:0000256" key="3">
    <source>
        <dbReference type="ARBA" id="ARBA00022989"/>
    </source>
</evidence>
<feature type="transmembrane region" description="Helical" evidence="5">
    <location>
        <begin position="21"/>
        <end position="44"/>
    </location>
</feature>
<keyword evidence="7" id="KW-1185">Reference proteome</keyword>
<dbReference type="PANTHER" id="PTHR23501:SF5">
    <property type="entry name" value="TRANSPORT PROTEIN"/>
    <property type="match status" value="1"/>
</dbReference>
<feature type="transmembrane region" description="Helical" evidence="5">
    <location>
        <begin position="146"/>
        <end position="167"/>
    </location>
</feature>
<dbReference type="AlphaFoldDB" id="A0A2S1LPF2"/>